<name>A0A828U686_ECOLX</name>
<keyword evidence="1" id="KW-1133">Transmembrane helix</keyword>
<dbReference type="Proteomes" id="UP000005272">
    <property type="component" value="Unassembled WGS sequence"/>
</dbReference>
<dbReference type="EMBL" id="AIFC01000027">
    <property type="protein sequence ID" value="EHU42975.1"/>
    <property type="molecule type" value="Genomic_DNA"/>
</dbReference>
<keyword evidence="1" id="KW-0812">Transmembrane</keyword>
<comment type="caution">
    <text evidence="2">The sequence shown here is derived from an EMBL/GenBank/DDBJ whole genome shotgun (WGS) entry which is preliminary data.</text>
</comment>
<dbReference type="AlphaFoldDB" id="A0A828U686"/>
<evidence type="ECO:0000313" key="2">
    <source>
        <dbReference type="EMBL" id="EHU42975.1"/>
    </source>
</evidence>
<proteinExistence type="predicted"/>
<gene>
    <name evidence="2" type="ORF">ECDEC2D_3314</name>
</gene>
<feature type="transmembrane region" description="Helical" evidence="1">
    <location>
        <begin position="23"/>
        <end position="42"/>
    </location>
</feature>
<accession>A0A828U686</accession>
<evidence type="ECO:0000313" key="3">
    <source>
        <dbReference type="Proteomes" id="UP000005272"/>
    </source>
</evidence>
<keyword evidence="1" id="KW-0472">Membrane</keyword>
<evidence type="ECO:0000256" key="1">
    <source>
        <dbReference type="SAM" id="Phobius"/>
    </source>
</evidence>
<protein>
    <submittedName>
        <fullName evidence="2">Uncharacterized protein</fullName>
    </submittedName>
</protein>
<organism evidence="2 3">
    <name type="scientific">Escherichia coli DEC2D</name>
    <dbReference type="NCBI Taxonomy" id="868141"/>
    <lineage>
        <taxon>Bacteria</taxon>
        <taxon>Pseudomonadati</taxon>
        <taxon>Pseudomonadota</taxon>
        <taxon>Gammaproteobacteria</taxon>
        <taxon>Enterobacterales</taxon>
        <taxon>Enterobacteriaceae</taxon>
        <taxon>Escherichia</taxon>
    </lineage>
</organism>
<reference evidence="2 3" key="1">
    <citation type="journal article" date="2012" name="J. Bacteriol.">
        <title>Draft Genome Sequences of the Diarrheagenic Escherichia coli Collection.</title>
        <authorList>
            <person name="Hazen T.H."/>
            <person name="Sahl J.W."/>
            <person name="Redman J.C."/>
            <person name="Morris C.R."/>
            <person name="Daugherty S.C."/>
            <person name="Chibucos M.C."/>
            <person name="Sengamalay N.A."/>
            <person name="Fraser-Liggett C.M."/>
            <person name="Steinsland H."/>
            <person name="Whittam T.S."/>
            <person name="Whittam B."/>
            <person name="Manning S.D."/>
            <person name="Rasko D.A."/>
        </authorList>
    </citation>
    <scope>NUCLEOTIDE SEQUENCE [LARGE SCALE GENOMIC DNA]</scope>
    <source>
        <strain evidence="2 3">DEC2D</strain>
    </source>
</reference>
<sequence>MTALKNIYQNGHFSIPPRQKCPFSAQTINTVIGFVFFMIYFLKRA</sequence>